<reference evidence="1" key="1">
    <citation type="submission" date="2015-07" db="EMBL/GenBank/DDBJ databases">
        <title>Adaptation to a free-living lifestyle via gene acquisitions in the diplomonad Trepomonas sp. PC1.</title>
        <authorList>
            <person name="Xu F."/>
            <person name="Jerlstrom-Hultqvist J."/>
            <person name="Kolisko M."/>
            <person name="Simpson A.G.B."/>
            <person name="Roger A.J."/>
            <person name="Svard S.G."/>
            <person name="Andersson J.O."/>
        </authorList>
    </citation>
    <scope>NUCLEOTIDE SEQUENCE</scope>
    <source>
        <strain evidence="1">PC1</strain>
    </source>
</reference>
<organism evidence="1">
    <name type="scientific">Trepomonas sp. PC1</name>
    <dbReference type="NCBI Taxonomy" id="1076344"/>
    <lineage>
        <taxon>Eukaryota</taxon>
        <taxon>Metamonada</taxon>
        <taxon>Diplomonadida</taxon>
        <taxon>Hexamitidae</taxon>
        <taxon>Hexamitinae</taxon>
        <taxon>Trepomonas</taxon>
    </lineage>
</organism>
<proteinExistence type="predicted"/>
<dbReference type="Gene3D" id="3.80.10.10">
    <property type="entry name" value="Ribonuclease Inhibitor"/>
    <property type="match status" value="1"/>
</dbReference>
<name>A0A146JWE4_9EUKA</name>
<dbReference type="SUPFAM" id="SSF52075">
    <property type="entry name" value="Outer arm dynein light chain 1"/>
    <property type="match status" value="1"/>
</dbReference>
<dbReference type="AlphaFoldDB" id="A0A146JWE4"/>
<gene>
    <name evidence="1" type="ORF">TPC1_31592</name>
</gene>
<dbReference type="EMBL" id="GDID01007693">
    <property type="protein sequence ID" value="JAP88913.1"/>
    <property type="molecule type" value="Transcribed_RNA"/>
</dbReference>
<sequence length="276" mass="31695">MEQWLKNKLDRYSYGEIKKLTPYQLMQEVFHLRTISFANCRLKFSPVVGLNHEQCKSYSLNLSCNKLTSLHSLCFVPQFGKLDISSNKLKMHQLVFLTDKIKYLKCGDNYFAENDAIQLLRLCFPATKVKMQNTLPFNESSNWKTLLSDQFIRELLFQVNCELCSILNLSFQRVSQLCAENAICAQNVQKFRDQCESYADFQACIRGIALFLVKTQFPGLENDLELKNANVGLLELSSIQLKDKKTEFAAINAEMKALVNETRLKMINVELEAGGE</sequence>
<protein>
    <submittedName>
        <fullName evidence="1">Uncharacterized protein</fullName>
    </submittedName>
</protein>
<dbReference type="InterPro" id="IPR032675">
    <property type="entry name" value="LRR_dom_sf"/>
</dbReference>
<evidence type="ECO:0000313" key="1">
    <source>
        <dbReference type="EMBL" id="JAP88913.1"/>
    </source>
</evidence>
<accession>A0A146JWE4</accession>